<feature type="region of interest" description="Disordered" evidence="1">
    <location>
        <begin position="1"/>
        <end position="73"/>
    </location>
</feature>
<dbReference type="OrthoDB" id="5816293at2759"/>
<feature type="compositionally biased region" description="Acidic residues" evidence="1">
    <location>
        <begin position="26"/>
        <end position="73"/>
    </location>
</feature>
<proteinExistence type="predicted"/>
<gene>
    <name evidence="3" type="ORF">CJOHNSTONI_LOCUS7777</name>
</gene>
<keyword evidence="2" id="KW-0472">Membrane</keyword>
<feature type="region of interest" description="Disordered" evidence="1">
    <location>
        <begin position="564"/>
        <end position="607"/>
    </location>
</feature>
<sequence length="607" mass="69626">MDECRLTRSPSISSFDTNHSSWSFVGEDDFDLLDEEEDDSASENEVEEEDDQVENVDDDYDDGDEDSIDDDDDISVVTEEDVLSDPSALAYTDVVKVSEQLDELSKCFDSPFNQIMEDFALERNIRFMAIISAAAIAMVTFYYAYGIGKPESLSYMSAENVCFVNEDRFLGLQYRDIAPSFLHPFFETLLKPSISVCSVLPSNIPKMHAIKPFSWIFNAEGISATQDKDGYFAKNQCERVSIEHQFSAKSETVRRYLRHTKKLKKPCNYYSLILPNISETLIDSRKDHDGKLQVDLQMVVIDSSENRNSMETESSGHSESVKIEISKFQKPLSIPKLILPIPTFSANHPLIKPKIGLLTSQVSSQELSAQRETTSVPESITDFERIEKKCFEAISSVKNIKSLEKKLQYYNDLSSLFADSKLRELKKLLESNSEEVRQSKKDKSKVLVISSVKKAISRTVKRTKAHRDKILEQLNRAVNNIPGKNRLKYINSLLDLSICTDLRLICEKYWWTKECCPKERCTFPPWQRHFNAKRFLASQGHKMYEAFKEVGWLIPEKKHKDSDGKVKFKFGRSSRSTGSAKEMRSRQNRKKSMESYSRKSGIQDRIH</sequence>
<keyword evidence="2" id="KW-1133">Transmembrane helix</keyword>
<protein>
    <submittedName>
        <fullName evidence="3">Uncharacterized protein</fullName>
    </submittedName>
</protein>
<feature type="transmembrane region" description="Helical" evidence="2">
    <location>
        <begin position="125"/>
        <end position="145"/>
    </location>
</feature>
<dbReference type="AlphaFoldDB" id="A0A8J2PWE7"/>
<accession>A0A8J2PWE7</accession>
<dbReference type="EMBL" id="CAKAEH010001614">
    <property type="protein sequence ID" value="CAG9538026.1"/>
    <property type="molecule type" value="Genomic_DNA"/>
</dbReference>
<name>A0A8J2PWE7_9BILA</name>
<evidence type="ECO:0000313" key="3">
    <source>
        <dbReference type="EMBL" id="CAG9538026.1"/>
    </source>
</evidence>
<evidence type="ECO:0000256" key="1">
    <source>
        <dbReference type="SAM" id="MobiDB-lite"/>
    </source>
</evidence>
<evidence type="ECO:0000313" key="4">
    <source>
        <dbReference type="Proteomes" id="UP000746747"/>
    </source>
</evidence>
<keyword evidence="2" id="KW-0812">Transmembrane</keyword>
<feature type="compositionally biased region" description="Polar residues" evidence="1">
    <location>
        <begin position="8"/>
        <end position="23"/>
    </location>
</feature>
<organism evidence="3 4">
    <name type="scientific">Cercopithifilaria johnstoni</name>
    <dbReference type="NCBI Taxonomy" id="2874296"/>
    <lineage>
        <taxon>Eukaryota</taxon>
        <taxon>Metazoa</taxon>
        <taxon>Ecdysozoa</taxon>
        <taxon>Nematoda</taxon>
        <taxon>Chromadorea</taxon>
        <taxon>Rhabditida</taxon>
        <taxon>Spirurina</taxon>
        <taxon>Spiruromorpha</taxon>
        <taxon>Filarioidea</taxon>
        <taxon>Onchocercidae</taxon>
        <taxon>Cercopithifilaria</taxon>
    </lineage>
</organism>
<reference evidence="3" key="1">
    <citation type="submission" date="2021-09" db="EMBL/GenBank/DDBJ databases">
        <authorList>
            <consortium name="Pathogen Informatics"/>
        </authorList>
    </citation>
    <scope>NUCLEOTIDE SEQUENCE</scope>
</reference>
<dbReference type="Proteomes" id="UP000746747">
    <property type="component" value="Unassembled WGS sequence"/>
</dbReference>
<keyword evidence="4" id="KW-1185">Reference proteome</keyword>
<feature type="compositionally biased region" description="Basic and acidic residues" evidence="1">
    <location>
        <begin position="581"/>
        <end position="607"/>
    </location>
</feature>
<evidence type="ECO:0000256" key="2">
    <source>
        <dbReference type="SAM" id="Phobius"/>
    </source>
</evidence>
<comment type="caution">
    <text evidence="3">The sequence shown here is derived from an EMBL/GenBank/DDBJ whole genome shotgun (WGS) entry which is preliminary data.</text>
</comment>